<accession>A0A1Q9BRG0</accession>
<organism evidence="1 2">
    <name type="scientific">Symbiodinium microadriaticum</name>
    <name type="common">Dinoflagellate</name>
    <name type="synonym">Zooxanthella microadriatica</name>
    <dbReference type="NCBI Taxonomy" id="2951"/>
    <lineage>
        <taxon>Eukaryota</taxon>
        <taxon>Sar</taxon>
        <taxon>Alveolata</taxon>
        <taxon>Dinophyceae</taxon>
        <taxon>Suessiales</taxon>
        <taxon>Symbiodiniaceae</taxon>
        <taxon>Symbiodinium</taxon>
    </lineage>
</organism>
<comment type="caution">
    <text evidence="1">The sequence shown here is derived from an EMBL/GenBank/DDBJ whole genome shotgun (WGS) entry which is preliminary data.</text>
</comment>
<evidence type="ECO:0000313" key="1">
    <source>
        <dbReference type="EMBL" id="OLP73140.1"/>
    </source>
</evidence>
<dbReference type="AlphaFoldDB" id="A0A1Q9BRG0"/>
<proteinExistence type="predicted"/>
<evidence type="ECO:0000313" key="2">
    <source>
        <dbReference type="Proteomes" id="UP000186817"/>
    </source>
</evidence>
<dbReference type="EMBL" id="LSRX01006260">
    <property type="protein sequence ID" value="OLP73140.1"/>
    <property type="molecule type" value="Genomic_DNA"/>
</dbReference>
<feature type="non-terminal residue" evidence="1">
    <location>
        <position position="288"/>
    </location>
</feature>
<protein>
    <submittedName>
        <fullName evidence="1">Uncharacterized protein</fullName>
    </submittedName>
</protein>
<keyword evidence="2" id="KW-1185">Reference proteome</keyword>
<name>A0A1Q9BRG0_SYMMI</name>
<reference evidence="1 2" key="1">
    <citation type="submission" date="2016-02" db="EMBL/GenBank/DDBJ databases">
        <title>Genome analysis of coral dinoflagellate symbionts highlights evolutionary adaptations to a symbiotic lifestyle.</title>
        <authorList>
            <person name="Aranda M."/>
            <person name="Li Y."/>
            <person name="Liew Y.J."/>
            <person name="Baumgarten S."/>
            <person name="Simakov O."/>
            <person name="Wilson M."/>
            <person name="Piel J."/>
            <person name="Ashoor H."/>
            <person name="Bougouffa S."/>
            <person name="Bajic V.B."/>
            <person name="Ryu T."/>
            <person name="Ravasi T."/>
            <person name="Bayer T."/>
            <person name="Micklem G."/>
            <person name="Kim H."/>
            <person name="Bhak J."/>
            <person name="Lajeunesse T.C."/>
            <person name="Voolstra C.R."/>
        </authorList>
    </citation>
    <scope>NUCLEOTIDE SEQUENCE [LARGE SCALE GENOMIC DNA]</scope>
    <source>
        <strain evidence="1 2">CCMP2467</strain>
    </source>
</reference>
<dbReference type="Proteomes" id="UP000186817">
    <property type="component" value="Unassembled WGS sequence"/>
</dbReference>
<sequence>MAPTSLTATAAAKILEHLHDQPLVKTGPADRHQAPLRPDVERTAEHLAGELLLHCKHWRGAEFVTEKGKVVKDSLKISRAVARYKEPFSFACCFLDAAAMVSLAVPPDSFPDFDIRLDAMMYDWRQGKCGSSRRQPLHLWRPQQFVLDVSFLPPALLPETDDSDVDLDLPLPMPCSYARLRVRGIILPPVWRSMGAVCKGWDTAVFAVRSASGQSSACGKPRPCGQRSLCEFLLTAKRRRLAEPRRPHCFDCRPAAAAITDSDTDSDADKQEQNATGQGEICSREILV</sequence>
<gene>
    <name evidence="1" type="ORF">AK812_SmicGene47744</name>
</gene>
<dbReference type="OrthoDB" id="421259at2759"/>